<comment type="caution">
    <text evidence="1">The sequence shown here is derived from an EMBL/GenBank/DDBJ whole genome shotgun (WGS) entry which is preliminary data.</text>
</comment>
<name>A0A835IEC1_9MAGN</name>
<dbReference type="Pfam" id="PF06694">
    <property type="entry name" value="Plant_NMP1"/>
    <property type="match status" value="2"/>
</dbReference>
<proteinExistence type="predicted"/>
<keyword evidence="2" id="KW-1185">Reference proteome</keyword>
<dbReference type="InterPro" id="IPR010604">
    <property type="entry name" value="Plant_AUG7"/>
</dbReference>
<sequence length="115" mass="13011">MMEVPQLHGFGPAANRLLEAYKMLLKTVSQSSNSELLTSFIREFRALDLERDHFPFLWTLRNIWDSHAAVSAGSSESTKDKSSSITKIITECESVLTYLNRDLSILSTFVARERG</sequence>
<evidence type="ECO:0000313" key="2">
    <source>
        <dbReference type="Proteomes" id="UP000631114"/>
    </source>
</evidence>
<gene>
    <name evidence="1" type="ORF">IFM89_036296</name>
</gene>
<accession>A0A835IEC1</accession>
<organism evidence="1 2">
    <name type="scientific">Coptis chinensis</name>
    <dbReference type="NCBI Taxonomy" id="261450"/>
    <lineage>
        <taxon>Eukaryota</taxon>
        <taxon>Viridiplantae</taxon>
        <taxon>Streptophyta</taxon>
        <taxon>Embryophyta</taxon>
        <taxon>Tracheophyta</taxon>
        <taxon>Spermatophyta</taxon>
        <taxon>Magnoliopsida</taxon>
        <taxon>Ranunculales</taxon>
        <taxon>Ranunculaceae</taxon>
        <taxon>Coptidoideae</taxon>
        <taxon>Coptis</taxon>
    </lineage>
</organism>
<protein>
    <submittedName>
        <fullName evidence="1">Uncharacterized protein</fullName>
    </submittedName>
</protein>
<reference evidence="1 2" key="1">
    <citation type="submission" date="2020-10" db="EMBL/GenBank/DDBJ databases">
        <title>The Coptis chinensis genome and diversification of protoberbering-type alkaloids.</title>
        <authorList>
            <person name="Wang B."/>
            <person name="Shu S."/>
            <person name="Song C."/>
            <person name="Liu Y."/>
        </authorList>
    </citation>
    <scope>NUCLEOTIDE SEQUENCE [LARGE SCALE GENOMIC DNA]</scope>
    <source>
        <strain evidence="1">HL-2020</strain>
        <tissue evidence="1">Leaf</tissue>
    </source>
</reference>
<dbReference type="GO" id="GO:0051011">
    <property type="term" value="F:microtubule minus-end binding"/>
    <property type="evidence" value="ECO:0007669"/>
    <property type="project" value="InterPro"/>
</dbReference>
<dbReference type="AlphaFoldDB" id="A0A835IEC1"/>
<evidence type="ECO:0000313" key="1">
    <source>
        <dbReference type="EMBL" id="KAF9617375.1"/>
    </source>
</evidence>
<dbReference type="Proteomes" id="UP000631114">
    <property type="component" value="Unassembled WGS sequence"/>
</dbReference>
<dbReference type="EMBL" id="JADFTS010000003">
    <property type="protein sequence ID" value="KAF9617375.1"/>
    <property type="molecule type" value="Genomic_DNA"/>
</dbReference>